<protein>
    <submittedName>
        <fullName evidence="1">Uncharacterized protein</fullName>
    </submittedName>
</protein>
<keyword evidence="2" id="KW-1185">Reference proteome</keyword>
<dbReference type="AlphaFoldDB" id="A0A7J7N441"/>
<dbReference type="Proteomes" id="UP000541444">
    <property type="component" value="Unassembled WGS sequence"/>
</dbReference>
<accession>A0A7J7N441</accession>
<reference evidence="1 2" key="1">
    <citation type="journal article" date="2020" name="IScience">
        <title>Genome Sequencing of the Endangered Kingdonia uniflora (Circaeasteraceae, Ranunculales) Reveals Potential Mechanisms of Evolutionary Specialization.</title>
        <authorList>
            <person name="Sun Y."/>
            <person name="Deng T."/>
            <person name="Zhang A."/>
            <person name="Moore M.J."/>
            <person name="Landis J.B."/>
            <person name="Lin N."/>
            <person name="Zhang H."/>
            <person name="Zhang X."/>
            <person name="Huang J."/>
            <person name="Zhang X."/>
            <person name="Sun H."/>
            <person name="Wang H."/>
        </authorList>
    </citation>
    <scope>NUCLEOTIDE SEQUENCE [LARGE SCALE GENOMIC DNA]</scope>
    <source>
        <strain evidence="1">TB1705</strain>
        <tissue evidence="1">Leaf</tissue>
    </source>
</reference>
<evidence type="ECO:0000313" key="2">
    <source>
        <dbReference type="Proteomes" id="UP000541444"/>
    </source>
</evidence>
<comment type="caution">
    <text evidence="1">The sequence shown here is derived from an EMBL/GenBank/DDBJ whole genome shotgun (WGS) entry which is preliminary data.</text>
</comment>
<proteinExistence type="predicted"/>
<dbReference type="EMBL" id="JACGCM010001077">
    <property type="protein sequence ID" value="KAF6161876.1"/>
    <property type="molecule type" value="Genomic_DNA"/>
</dbReference>
<name>A0A7J7N441_9MAGN</name>
<evidence type="ECO:0000313" key="1">
    <source>
        <dbReference type="EMBL" id="KAF6161876.1"/>
    </source>
</evidence>
<dbReference type="OrthoDB" id="6513042at2759"/>
<sequence length="177" mass="19744">MWAPSLISSLEDSSLHSSLRQPAFDLIHTIIVSGATALIISMLKFHKHPSVDSTMSAYLEDDEEYLTLSEDVEEKDTSCWFYMIEPENSTEMALPIRDWLSSYVGNILGSFGWQVPTGSDDGRDGKESKNSIKASTMCIPLIKVFKRSDSFQVYRPICHSNGAWRAVKAVDMGTKNG</sequence>
<organism evidence="1 2">
    <name type="scientific">Kingdonia uniflora</name>
    <dbReference type="NCBI Taxonomy" id="39325"/>
    <lineage>
        <taxon>Eukaryota</taxon>
        <taxon>Viridiplantae</taxon>
        <taxon>Streptophyta</taxon>
        <taxon>Embryophyta</taxon>
        <taxon>Tracheophyta</taxon>
        <taxon>Spermatophyta</taxon>
        <taxon>Magnoliopsida</taxon>
        <taxon>Ranunculales</taxon>
        <taxon>Circaeasteraceae</taxon>
        <taxon>Kingdonia</taxon>
    </lineage>
</organism>
<gene>
    <name evidence="1" type="ORF">GIB67_002586</name>
</gene>